<accession>A0ABW3GGP4</accession>
<dbReference type="SUPFAM" id="SSF53223">
    <property type="entry name" value="Aminoacid dehydrogenase-like, N-terminal domain"/>
    <property type="match status" value="1"/>
</dbReference>
<dbReference type="EC" id="1.1.1.25" evidence="2"/>
<evidence type="ECO:0000259" key="5">
    <source>
        <dbReference type="Pfam" id="PF01488"/>
    </source>
</evidence>
<dbReference type="Gene3D" id="3.40.50.10860">
    <property type="entry name" value="Leucine Dehydrogenase, chain A, domain 1"/>
    <property type="match status" value="1"/>
</dbReference>
<dbReference type="Pfam" id="PF01488">
    <property type="entry name" value="Shikimate_DH"/>
    <property type="match status" value="1"/>
</dbReference>
<dbReference type="PANTHER" id="PTHR21089:SF1">
    <property type="entry name" value="BIFUNCTIONAL 3-DEHYDROQUINATE DEHYDRATASE_SHIKIMATE DEHYDROGENASE, CHLOROPLASTIC"/>
    <property type="match status" value="1"/>
</dbReference>
<dbReference type="InterPro" id="IPR010110">
    <property type="entry name" value="Shikimate_DH_AroM-type"/>
</dbReference>
<comment type="pathway">
    <text evidence="1">Metabolic intermediate biosynthesis; chorismate biosynthesis; chorismate from D-erythrose 4-phosphate and phosphoenolpyruvate: step 4/7.</text>
</comment>
<dbReference type="GO" id="GO:0004764">
    <property type="term" value="F:shikimate 3-dehydrogenase (NADP+) activity"/>
    <property type="evidence" value="ECO:0007669"/>
    <property type="project" value="UniProtKB-EC"/>
</dbReference>
<organism evidence="8 9">
    <name type="scientific">Williamsia deligens</name>
    <dbReference type="NCBI Taxonomy" id="321325"/>
    <lineage>
        <taxon>Bacteria</taxon>
        <taxon>Bacillati</taxon>
        <taxon>Actinomycetota</taxon>
        <taxon>Actinomycetes</taxon>
        <taxon>Mycobacteriales</taxon>
        <taxon>Nocardiaceae</taxon>
        <taxon>Williamsia</taxon>
    </lineage>
</organism>
<keyword evidence="3" id="KW-0057">Aromatic amino acid biosynthesis</keyword>
<dbReference type="NCBIfam" id="NF001311">
    <property type="entry name" value="PRK00258.1-3"/>
    <property type="match status" value="1"/>
</dbReference>
<dbReference type="InterPro" id="IPR046346">
    <property type="entry name" value="Aminoacid_DH-like_N_sf"/>
</dbReference>
<dbReference type="InterPro" id="IPR006151">
    <property type="entry name" value="Shikm_DH/Glu-tRNA_Rdtase"/>
</dbReference>
<dbReference type="Pfam" id="PF08501">
    <property type="entry name" value="Shikimate_dh_N"/>
    <property type="match status" value="1"/>
</dbReference>
<gene>
    <name evidence="8" type="ORF">ACFQ04_18625</name>
</gene>
<evidence type="ECO:0000259" key="7">
    <source>
        <dbReference type="Pfam" id="PF18317"/>
    </source>
</evidence>
<dbReference type="InterPro" id="IPR041121">
    <property type="entry name" value="SDH_C"/>
</dbReference>
<comment type="caution">
    <text evidence="8">The sequence shown here is derived from an EMBL/GenBank/DDBJ whole genome shotgun (WGS) entry which is preliminary data.</text>
</comment>
<dbReference type="SUPFAM" id="SSF51735">
    <property type="entry name" value="NAD(P)-binding Rossmann-fold domains"/>
    <property type="match status" value="1"/>
</dbReference>
<sequence>MPVSRTPEVAGGSVRHAAVLGHPIDHSRSPDLHLAAYRALGLDGWTYDRIDCTEDRLPALVDALDESWVGLSVTMPAKVAALRHADTTTDRARLVGSSNTLVRTASGGWHADCTDIDGVTGALARIGVTDLTSRDAILLGAGGTARPALAALHAAGVAEVGVVVRDAARAGDLRQLADDLGVAVVVLPFEDAPELRDRCARAGVVVSTVPVAAAAVIADAVASTTHLVDAIYDPWPTPLASAVEAGGGVVAGGLVMLVNQAYAQVEAFTGRPAPRAEMAAVVGL</sequence>
<name>A0ABW3GGP4_9NOCA</name>
<evidence type="ECO:0000256" key="1">
    <source>
        <dbReference type="ARBA" id="ARBA00004871"/>
    </source>
</evidence>
<reference evidence="9" key="1">
    <citation type="journal article" date="2019" name="Int. J. Syst. Evol. Microbiol.">
        <title>The Global Catalogue of Microorganisms (GCM) 10K type strain sequencing project: providing services to taxonomists for standard genome sequencing and annotation.</title>
        <authorList>
            <consortium name="The Broad Institute Genomics Platform"/>
            <consortium name="The Broad Institute Genome Sequencing Center for Infectious Disease"/>
            <person name="Wu L."/>
            <person name="Ma J."/>
        </authorList>
    </citation>
    <scope>NUCLEOTIDE SEQUENCE [LARGE SCALE GENOMIC DNA]</scope>
    <source>
        <strain evidence="9">CCUG 50873</strain>
    </source>
</reference>
<evidence type="ECO:0000259" key="6">
    <source>
        <dbReference type="Pfam" id="PF08501"/>
    </source>
</evidence>
<dbReference type="InterPro" id="IPR013708">
    <property type="entry name" value="Shikimate_DH-bd_N"/>
</dbReference>
<dbReference type="InterPro" id="IPR022893">
    <property type="entry name" value="Shikimate_DH_fam"/>
</dbReference>
<proteinExistence type="predicted"/>
<feature type="domain" description="Shikimate dehydrogenase substrate binding N-terminal" evidence="6">
    <location>
        <begin position="19"/>
        <end position="101"/>
    </location>
</feature>
<dbReference type="InterPro" id="IPR036291">
    <property type="entry name" value="NAD(P)-bd_dom_sf"/>
</dbReference>
<protein>
    <recommendedName>
        <fullName evidence="2">shikimate dehydrogenase (NADP(+))</fullName>
        <ecNumber evidence="2">1.1.1.25</ecNumber>
    </recommendedName>
</protein>
<evidence type="ECO:0000313" key="9">
    <source>
        <dbReference type="Proteomes" id="UP001597068"/>
    </source>
</evidence>
<feature type="domain" description="SDH C-terminal" evidence="7">
    <location>
        <begin position="253"/>
        <end position="282"/>
    </location>
</feature>
<evidence type="ECO:0000313" key="8">
    <source>
        <dbReference type="EMBL" id="MFD0927762.1"/>
    </source>
</evidence>
<evidence type="ECO:0000256" key="3">
    <source>
        <dbReference type="ARBA" id="ARBA00023141"/>
    </source>
</evidence>
<dbReference type="Proteomes" id="UP001597068">
    <property type="component" value="Unassembled WGS sequence"/>
</dbReference>
<evidence type="ECO:0000256" key="2">
    <source>
        <dbReference type="ARBA" id="ARBA00012962"/>
    </source>
</evidence>
<evidence type="ECO:0000256" key="4">
    <source>
        <dbReference type="ARBA" id="ARBA00049442"/>
    </source>
</evidence>
<keyword evidence="3" id="KW-0028">Amino-acid biosynthesis</keyword>
<dbReference type="RefSeq" id="WP_253648235.1">
    <property type="nucleotide sequence ID" value="NZ_BAAAMO010000001.1"/>
</dbReference>
<dbReference type="EMBL" id="JBHTIL010000006">
    <property type="protein sequence ID" value="MFD0927762.1"/>
    <property type="molecule type" value="Genomic_DNA"/>
</dbReference>
<keyword evidence="9" id="KW-1185">Reference proteome</keyword>
<feature type="domain" description="Quinate/shikimate 5-dehydrogenase/glutamyl-tRNA reductase" evidence="5">
    <location>
        <begin position="123"/>
        <end position="210"/>
    </location>
</feature>
<dbReference type="NCBIfam" id="TIGR01809">
    <property type="entry name" value="Shik-DH-AROM"/>
    <property type="match status" value="1"/>
</dbReference>
<dbReference type="PANTHER" id="PTHR21089">
    <property type="entry name" value="SHIKIMATE DEHYDROGENASE"/>
    <property type="match status" value="1"/>
</dbReference>
<dbReference type="Pfam" id="PF18317">
    <property type="entry name" value="SDH_C"/>
    <property type="match status" value="1"/>
</dbReference>
<comment type="catalytic activity">
    <reaction evidence="4">
        <text>shikimate + NADP(+) = 3-dehydroshikimate + NADPH + H(+)</text>
        <dbReference type="Rhea" id="RHEA:17737"/>
        <dbReference type="ChEBI" id="CHEBI:15378"/>
        <dbReference type="ChEBI" id="CHEBI:16630"/>
        <dbReference type="ChEBI" id="CHEBI:36208"/>
        <dbReference type="ChEBI" id="CHEBI:57783"/>
        <dbReference type="ChEBI" id="CHEBI:58349"/>
        <dbReference type="EC" id="1.1.1.25"/>
    </reaction>
</comment>
<dbReference type="Gene3D" id="3.40.50.720">
    <property type="entry name" value="NAD(P)-binding Rossmann-like Domain"/>
    <property type="match status" value="1"/>
</dbReference>
<keyword evidence="8" id="KW-0560">Oxidoreductase</keyword>